<feature type="compositionally biased region" description="Acidic residues" evidence="8">
    <location>
        <begin position="27"/>
        <end position="56"/>
    </location>
</feature>
<organism evidence="10 11">
    <name type="scientific">Lacicoccus qingdaonensis</name>
    <dbReference type="NCBI Taxonomy" id="576118"/>
    <lineage>
        <taxon>Bacteria</taxon>
        <taxon>Bacillati</taxon>
        <taxon>Bacillota</taxon>
        <taxon>Bacilli</taxon>
        <taxon>Bacillales</taxon>
        <taxon>Salinicoccaceae</taxon>
        <taxon>Lacicoccus</taxon>
    </lineage>
</organism>
<dbReference type="PANTHER" id="PTHR30429">
    <property type="entry name" value="D-METHIONINE-BINDING LIPOPROTEIN METQ"/>
    <property type="match status" value="1"/>
</dbReference>
<evidence type="ECO:0000256" key="6">
    <source>
        <dbReference type="PIRNR" id="PIRNR002854"/>
    </source>
</evidence>
<comment type="similarity">
    <text evidence="6">Belongs to the nlpA lipoprotein family.</text>
</comment>
<keyword evidence="3" id="KW-0472">Membrane</keyword>
<dbReference type="PANTHER" id="PTHR30429:SF0">
    <property type="entry name" value="METHIONINE-BINDING LIPOPROTEIN METQ"/>
    <property type="match status" value="1"/>
</dbReference>
<evidence type="ECO:0000256" key="4">
    <source>
        <dbReference type="ARBA" id="ARBA00023139"/>
    </source>
</evidence>
<keyword evidence="11" id="KW-1185">Reference proteome</keyword>
<protein>
    <recommendedName>
        <fullName evidence="6">Lipoprotein</fullName>
    </recommendedName>
</protein>
<sequence length="300" mass="32587">MYMKKFLLFLALSVFAVVLVACGSGEEEGAEESADTGEETEESAENGQDSSEEASEEGGTLSVAASPAPHAEILEEAATILEEDGIELDVNIVNDYTTPNRLLADEEVDANFFQHTPYLDGEVESHGYDLVSAGNVHIEPMAVYSQDYDALEDVPDGSTILVSNNPAEEGRFLSFFVDAGLVEIEEGIDIENATFDDITENPHDFDFNNQTAPELLVEMYNNNEAPVVIINSNFALDGGLSPVDDSIAIEDGDSPYANLVAVRSGDEEREDIQKLMEVLQGDEIKQFIEDNYEGAVIPAE</sequence>
<feature type="region of interest" description="Disordered" evidence="8">
    <location>
        <begin position="27"/>
        <end position="64"/>
    </location>
</feature>
<evidence type="ECO:0000313" key="11">
    <source>
        <dbReference type="Proteomes" id="UP000199008"/>
    </source>
</evidence>
<evidence type="ECO:0000256" key="1">
    <source>
        <dbReference type="ARBA" id="ARBA00004635"/>
    </source>
</evidence>
<dbReference type="Pfam" id="PF03180">
    <property type="entry name" value="Lipoprotein_9"/>
    <property type="match status" value="1"/>
</dbReference>
<gene>
    <name evidence="10" type="ORF">SAMN05216216_12721</name>
</gene>
<keyword evidence="2 9" id="KW-0732">Signal</keyword>
<accession>A0A1G9HW37</accession>
<dbReference type="PIRSF" id="PIRSF002854">
    <property type="entry name" value="MetQ"/>
    <property type="match status" value="1"/>
</dbReference>
<evidence type="ECO:0000256" key="7">
    <source>
        <dbReference type="PIRSR" id="PIRSR002854-1"/>
    </source>
</evidence>
<dbReference type="PROSITE" id="PS51257">
    <property type="entry name" value="PROKAR_LIPOPROTEIN"/>
    <property type="match status" value="1"/>
</dbReference>
<name>A0A1G9HW37_9BACL</name>
<evidence type="ECO:0000256" key="2">
    <source>
        <dbReference type="ARBA" id="ARBA00022729"/>
    </source>
</evidence>
<dbReference type="InterPro" id="IPR004872">
    <property type="entry name" value="Lipoprotein_NlpA"/>
</dbReference>
<reference evidence="11" key="1">
    <citation type="submission" date="2016-10" db="EMBL/GenBank/DDBJ databases">
        <authorList>
            <person name="Varghese N."/>
            <person name="Submissions S."/>
        </authorList>
    </citation>
    <scope>NUCLEOTIDE SEQUENCE [LARGE SCALE GENOMIC DNA]</scope>
    <source>
        <strain evidence="11">CGMCC 1.8895</strain>
    </source>
</reference>
<keyword evidence="5 6" id="KW-0449">Lipoprotein</keyword>
<dbReference type="Proteomes" id="UP000199008">
    <property type="component" value="Unassembled WGS sequence"/>
</dbReference>
<dbReference type="STRING" id="576118.SAMN05216216_12721"/>
<evidence type="ECO:0000256" key="5">
    <source>
        <dbReference type="ARBA" id="ARBA00023288"/>
    </source>
</evidence>
<feature type="lipid moiety-binding region" description="S-diacylglycerol cysteine" evidence="7">
    <location>
        <position position="22"/>
    </location>
</feature>
<dbReference type="Gene3D" id="3.40.190.10">
    <property type="entry name" value="Periplasmic binding protein-like II"/>
    <property type="match status" value="2"/>
</dbReference>
<keyword evidence="4" id="KW-0564">Palmitate</keyword>
<dbReference type="AlphaFoldDB" id="A0A1G9HW37"/>
<evidence type="ECO:0000256" key="8">
    <source>
        <dbReference type="SAM" id="MobiDB-lite"/>
    </source>
</evidence>
<evidence type="ECO:0000313" key="10">
    <source>
        <dbReference type="EMBL" id="SDL17169.1"/>
    </source>
</evidence>
<comment type="subcellular location">
    <subcellularLocation>
        <location evidence="1">Membrane</location>
        <topology evidence="1">Lipid-anchor</topology>
    </subcellularLocation>
</comment>
<feature type="chain" id="PRO_5038442672" description="Lipoprotein" evidence="9">
    <location>
        <begin position="17"/>
        <end position="300"/>
    </location>
</feature>
<feature type="signal peptide" evidence="9">
    <location>
        <begin position="1"/>
        <end position="16"/>
    </location>
</feature>
<dbReference type="EMBL" id="FNFY01000027">
    <property type="protein sequence ID" value="SDL17169.1"/>
    <property type="molecule type" value="Genomic_DNA"/>
</dbReference>
<dbReference type="SUPFAM" id="SSF53850">
    <property type="entry name" value="Periplasmic binding protein-like II"/>
    <property type="match status" value="1"/>
</dbReference>
<evidence type="ECO:0000256" key="9">
    <source>
        <dbReference type="SAM" id="SignalP"/>
    </source>
</evidence>
<evidence type="ECO:0000256" key="3">
    <source>
        <dbReference type="ARBA" id="ARBA00023136"/>
    </source>
</evidence>
<proteinExistence type="inferred from homology"/>
<dbReference type="GO" id="GO:0016020">
    <property type="term" value="C:membrane"/>
    <property type="evidence" value="ECO:0007669"/>
    <property type="project" value="UniProtKB-SubCell"/>
</dbReference>